<dbReference type="EMBL" id="BAAFGK010000004">
    <property type="protein sequence ID" value="GAB0056769.1"/>
    <property type="molecule type" value="Genomic_DNA"/>
</dbReference>
<evidence type="ECO:0000313" key="4">
    <source>
        <dbReference type="Proteomes" id="UP001628193"/>
    </source>
</evidence>
<reference evidence="3 4" key="2">
    <citation type="submission" date="2024-09" db="EMBL/GenBank/DDBJ databases">
        <title>Draft genome sequence of Candidatus Magnetaquicoccaceae bacterium FCR-1.</title>
        <authorList>
            <person name="Shimoshige H."/>
            <person name="Shimamura S."/>
            <person name="Taoka A."/>
            <person name="Kobayashi H."/>
            <person name="Maekawa T."/>
        </authorList>
    </citation>
    <scope>NUCLEOTIDE SEQUENCE [LARGE SCALE GENOMIC DNA]</scope>
    <source>
        <strain evidence="3 4">FCR-1</strain>
    </source>
</reference>
<accession>A0ABQ0C7B0</accession>
<name>A0ABQ0C7B0_9PROT</name>
<dbReference type="RefSeq" id="WP_420904490.1">
    <property type="nucleotide sequence ID" value="NZ_BAAFGK010000004.1"/>
</dbReference>
<proteinExistence type="inferred from homology"/>
<dbReference type="PANTHER" id="PTHR31459:SF2">
    <property type="entry name" value="OS03G0843300 PROTEIN"/>
    <property type="match status" value="1"/>
</dbReference>
<keyword evidence="4" id="KW-1185">Reference proteome</keyword>
<protein>
    <recommendedName>
        <fullName evidence="2">Water stress and hypersensitive response domain-containing protein</fullName>
    </recommendedName>
</protein>
<evidence type="ECO:0000313" key="3">
    <source>
        <dbReference type="EMBL" id="GAB0056769.1"/>
    </source>
</evidence>
<evidence type="ECO:0000259" key="2">
    <source>
        <dbReference type="SMART" id="SM00769"/>
    </source>
</evidence>
<comment type="caution">
    <text evidence="3">The sequence shown here is derived from an EMBL/GenBank/DDBJ whole genome shotgun (WGS) entry which is preliminary data.</text>
</comment>
<gene>
    <name evidence="3" type="ORF">SIID45300_01081</name>
</gene>
<dbReference type="Pfam" id="PF03168">
    <property type="entry name" value="LEA_2"/>
    <property type="match status" value="1"/>
</dbReference>
<sequence length="175" mass="19524">MGKAFFQIRDFVPRLLIAIAVGWWLAACSPLTTLTGDKPKLEKPSLSVVDVQPARKGKPALLEPRLRVRVKVENPNPVELPIGGIECRLEMQGMDFATGRTTDFFVIPAHGATEFDLEVSTELNKAMKQLSALLRKKELSADYRLSGRIHVEIPFIGAVPFEKSGTLQRAIRWDE</sequence>
<feature type="domain" description="Water stress and hypersensitive response" evidence="2">
    <location>
        <begin position="49"/>
        <end position="168"/>
    </location>
</feature>
<dbReference type="InterPro" id="IPR045043">
    <property type="entry name" value="Lea14-like"/>
</dbReference>
<dbReference type="PANTHER" id="PTHR31459">
    <property type="match status" value="1"/>
</dbReference>
<organism evidence="3 4">
    <name type="scientific">Candidatus Magnetaquiglobus chichijimensis</name>
    <dbReference type="NCBI Taxonomy" id="3141448"/>
    <lineage>
        <taxon>Bacteria</taxon>
        <taxon>Pseudomonadati</taxon>
        <taxon>Pseudomonadota</taxon>
        <taxon>Magnetococcia</taxon>
        <taxon>Magnetococcales</taxon>
        <taxon>Candidatus Magnetaquicoccaceae</taxon>
        <taxon>Candidatus Magnetaquiglobus</taxon>
    </lineage>
</organism>
<reference evidence="3 4" key="1">
    <citation type="submission" date="2024-05" db="EMBL/GenBank/DDBJ databases">
        <authorList>
            <consortium name="Candidatus Magnetaquicoccaceae bacterium FCR-1 genome sequencing consortium"/>
            <person name="Shimoshige H."/>
            <person name="Shimamura S."/>
            <person name="Taoka A."/>
            <person name="Kobayashi H."/>
            <person name="Maekawa T."/>
        </authorList>
    </citation>
    <scope>NUCLEOTIDE SEQUENCE [LARGE SCALE GENOMIC DNA]</scope>
    <source>
        <strain evidence="3 4">FCR-1</strain>
    </source>
</reference>
<dbReference type="InterPro" id="IPR004864">
    <property type="entry name" value="LEA_2"/>
</dbReference>
<evidence type="ECO:0000256" key="1">
    <source>
        <dbReference type="ARBA" id="ARBA00005960"/>
    </source>
</evidence>
<dbReference type="InterPro" id="IPR013990">
    <property type="entry name" value="WHy-dom"/>
</dbReference>
<dbReference type="SUPFAM" id="SSF117070">
    <property type="entry name" value="LEA14-like"/>
    <property type="match status" value="1"/>
</dbReference>
<dbReference type="PROSITE" id="PS51257">
    <property type="entry name" value="PROKAR_LIPOPROTEIN"/>
    <property type="match status" value="1"/>
</dbReference>
<comment type="similarity">
    <text evidence="1">Belongs to the LEA type 2 family.</text>
</comment>
<dbReference type="Proteomes" id="UP001628193">
    <property type="component" value="Unassembled WGS sequence"/>
</dbReference>
<dbReference type="Gene3D" id="2.60.40.1820">
    <property type="match status" value="1"/>
</dbReference>
<dbReference type="SMART" id="SM00769">
    <property type="entry name" value="WHy"/>
    <property type="match status" value="1"/>
</dbReference>